<dbReference type="VEuPathDB" id="TriTrypDB:TcCL_ESM10605"/>
<dbReference type="VEuPathDB" id="TriTrypDB:TcG_10604"/>
<reference evidence="2 3" key="1">
    <citation type="journal article" date="2018" name="Microb. Genom.">
        <title>Expanding an expanded genome: long-read sequencing of Trypanosoma cruzi.</title>
        <authorList>
            <person name="Berna L."/>
            <person name="Rodriguez M."/>
            <person name="Chiribao M.L."/>
            <person name="Parodi-Talice A."/>
            <person name="Pita S."/>
            <person name="Rijo G."/>
            <person name="Alvarez-Valin F."/>
            <person name="Robello C."/>
        </authorList>
    </citation>
    <scope>NUCLEOTIDE SEQUENCE [LARGE SCALE GENOMIC DNA]</scope>
    <source>
        <strain evidence="2 3">TCC</strain>
    </source>
</reference>
<feature type="chain" id="PRO_5030058778" evidence="1">
    <location>
        <begin position="21"/>
        <end position="160"/>
    </location>
</feature>
<dbReference type="Proteomes" id="UP000246078">
    <property type="component" value="Unassembled WGS sequence"/>
</dbReference>
<accession>A0A2V2W7S6</accession>
<keyword evidence="1" id="KW-0732">Signal</keyword>
<evidence type="ECO:0000313" key="2">
    <source>
        <dbReference type="EMBL" id="PWV04638.1"/>
    </source>
</evidence>
<evidence type="ECO:0000313" key="3">
    <source>
        <dbReference type="Proteomes" id="UP000246078"/>
    </source>
</evidence>
<name>A0A2V2W7S6_TRYCR</name>
<evidence type="ECO:0000256" key="1">
    <source>
        <dbReference type="SAM" id="SignalP"/>
    </source>
</evidence>
<protein>
    <submittedName>
        <fullName evidence="2">Putative retrotransposon hot spot protein (RHS)</fullName>
    </submittedName>
</protein>
<dbReference type="EMBL" id="PRFC01000146">
    <property type="protein sequence ID" value="PWV04638.1"/>
    <property type="molecule type" value="Genomic_DNA"/>
</dbReference>
<proteinExistence type="predicted"/>
<sequence length="160" mass="17346">MWRCWGWLHVALLRRRWASAASPTGVAVRLHGAPTAPPCECHAQRHWDCGTKQARLSFGASGTCWLQLGGASGMPHRTGVVMAPRRGSSVVSDAAARHVVGSEVWPQSTLESRLDKVLLDGYNRSTKMKLNDLLWSYFGGRTAVDERLQCDDGGVCSGAG</sequence>
<dbReference type="VEuPathDB" id="TriTrypDB:TcCLB.503423.5"/>
<organism evidence="2 3">
    <name type="scientific">Trypanosoma cruzi</name>
    <dbReference type="NCBI Taxonomy" id="5693"/>
    <lineage>
        <taxon>Eukaryota</taxon>
        <taxon>Discoba</taxon>
        <taxon>Euglenozoa</taxon>
        <taxon>Kinetoplastea</taxon>
        <taxon>Metakinetoplastina</taxon>
        <taxon>Trypanosomatida</taxon>
        <taxon>Trypanosomatidae</taxon>
        <taxon>Trypanosoma</taxon>
        <taxon>Schizotrypanum</taxon>
    </lineage>
</organism>
<comment type="caution">
    <text evidence="2">The sequence shown here is derived from an EMBL/GenBank/DDBJ whole genome shotgun (WGS) entry which is preliminary data.</text>
</comment>
<feature type="signal peptide" evidence="1">
    <location>
        <begin position="1"/>
        <end position="20"/>
    </location>
</feature>
<dbReference type="VEuPathDB" id="TriTrypDB:C3747_146g111"/>
<dbReference type="AlphaFoldDB" id="A0A2V2W7S6"/>
<gene>
    <name evidence="2" type="ORF">C3747_146g111</name>
</gene>
<dbReference type="VEuPathDB" id="TriTrypDB:TcYC6_0146480"/>